<keyword evidence="2" id="KW-1185">Reference proteome</keyword>
<dbReference type="Proteomes" id="UP001596501">
    <property type="component" value="Unassembled WGS sequence"/>
</dbReference>
<evidence type="ECO:0000313" key="2">
    <source>
        <dbReference type="Proteomes" id="UP001596501"/>
    </source>
</evidence>
<gene>
    <name evidence="1" type="ORF">ACFQPB_07525</name>
</gene>
<dbReference type="RefSeq" id="WP_382221382.1">
    <property type="nucleotide sequence ID" value="NZ_JBHTCA010000004.1"/>
</dbReference>
<sequence length="214" mass="22182">MASPPTTIPALPPAPDLNDRSTFNARAYAWSVALGPYATGLQLVGENAYSNAAEAYASAQTASAQAQAAVAAVNSPKWVTGTNYTAGDTAWSLLNGRTYRARNNLSPSTVDPALAPTDWWDIASVSGRPMVTYPAGGPAIAGFHHVLTGSGDLVLPTTGLVDGSTVVEFLDLSESLTAALDPGPNKIRNALGKCTLNVKNARAVLVWTASKGWV</sequence>
<evidence type="ECO:0008006" key="3">
    <source>
        <dbReference type="Google" id="ProtNLM"/>
    </source>
</evidence>
<evidence type="ECO:0000313" key="1">
    <source>
        <dbReference type="EMBL" id="MFC7408706.1"/>
    </source>
</evidence>
<organism evidence="1 2">
    <name type="scientific">Hydrogenophaga atypica</name>
    <dbReference type="NCBI Taxonomy" id="249409"/>
    <lineage>
        <taxon>Bacteria</taxon>
        <taxon>Pseudomonadati</taxon>
        <taxon>Pseudomonadota</taxon>
        <taxon>Betaproteobacteria</taxon>
        <taxon>Burkholderiales</taxon>
        <taxon>Comamonadaceae</taxon>
        <taxon>Hydrogenophaga</taxon>
    </lineage>
</organism>
<protein>
    <recommendedName>
        <fullName evidence="3">Chitin-binding type-3 domain-containing protein</fullName>
    </recommendedName>
</protein>
<comment type="caution">
    <text evidence="1">The sequence shown here is derived from an EMBL/GenBank/DDBJ whole genome shotgun (WGS) entry which is preliminary data.</text>
</comment>
<dbReference type="EMBL" id="JBHTCA010000004">
    <property type="protein sequence ID" value="MFC7408706.1"/>
    <property type="molecule type" value="Genomic_DNA"/>
</dbReference>
<reference evidence="2" key="1">
    <citation type="journal article" date="2019" name="Int. J. Syst. Evol. Microbiol.">
        <title>The Global Catalogue of Microorganisms (GCM) 10K type strain sequencing project: providing services to taxonomists for standard genome sequencing and annotation.</title>
        <authorList>
            <consortium name="The Broad Institute Genomics Platform"/>
            <consortium name="The Broad Institute Genome Sequencing Center for Infectious Disease"/>
            <person name="Wu L."/>
            <person name="Ma J."/>
        </authorList>
    </citation>
    <scope>NUCLEOTIDE SEQUENCE [LARGE SCALE GENOMIC DNA]</scope>
    <source>
        <strain evidence="2">CGMCC 1.12371</strain>
    </source>
</reference>
<accession>A0ABW2QI28</accession>
<name>A0ABW2QI28_9BURK</name>
<proteinExistence type="predicted"/>